<dbReference type="HAMAP" id="MF_01883">
    <property type="entry name" value="MdcB"/>
    <property type="match status" value="1"/>
</dbReference>
<comment type="catalytic activity">
    <reaction evidence="1 5">
        <text>3'-dephospho-CoA + ATP = 2'-(5''-triphospho-alpha-D-ribosyl)-3'-dephospho-CoA + adenine</text>
        <dbReference type="Rhea" id="RHEA:15117"/>
        <dbReference type="ChEBI" id="CHEBI:16708"/>
        <dbReference type="ChEBI" id="CHEBI:30616"/>
        <dbReference type="ChEBI" id="CHEBI:57328"/>
        <dbReference type="ChEBI" id="CHEBI:61378"/>
        <dbReference type="EC" id="2.4.2.52"/>
    </reaction>
</comment>
<keyword evidence="2 5" id="KW-0808">Transferase</keyword>
<comment type="caution">
    <text evidence="6">The sequence shown here is derived from an EMBL/GenBank/DDBJ whole genome shotgun (WGS) entry which is preliminary data.</text>
</comment>
<sequence length="285" mass="28688">MTVPAHRRAAQAGATPQAIGRAATLALYDELALSPKPGLVTLVDNGSHADMDAGTFVRSLFALRGYFPRIAALGQAGAGFAALERCGIAAEARMLAATGGINTHRGAVFQLGLLCAAAGAVAQSGAPLRPAAVRAALLAHWGAALALRAQRAPMLPGGRVARRLGLRGAAHEAAAGFPVLFSTALPALAAAQARGLAPPLARLDALFHVIAVLDDSNLALRGGLAGLRHAQAAARNFLAAGGAAQPDALAQAAAIGRDFVARRLSPGGAADTLAAACWLQRLDAL</sequence>
<dbReference type="Pfam" id="PF01874">
    <property type="entry name" value="CitG"/>
    <property type="match status" value="1"/>
</dbReference>
<keyword evidence="3 5" id="KW-0547">Nucleotide-binding</keyword>
<dbReference type="GO" id="GO:0046917">
    <property type="term" value="F:triphosphoribosyl-dephospho-CoA synthase activity"/>
    <property type="evidence" value="ECO:0007669"/>
    <property type="project" value="UniProtKB-UniRule"/>
</dbReference>
<evidence type="ECO:0000313" key="6">
    <source>
        <dbReference type="EMBL" id="RCW66666.1"/>
    </source>
</evidence>
<dbReference type="InterPro" id="IPR002736">
    <property type="entry name" value="CitG"/>
</dbReference>
<comment type="function">
    <text evidence="5">Involved in the formation of 2-(5''-phosphoribosyl)-3'-dephosphocoenzyme-A, the prosthetic group of the acyl-carrier protein of the malonate decarboxylase.</text>
</comment>
<keyword evidence="4 5" id="KW-0067">ATP-binding</keyword>
<dbReference type="OrthoDB" id="114886at2"/>
<reference evidence="6 7" key="1">
    <citation type="submission" date="2018-07" db="EMBL/GenBank/DDBJ databases">
        <title>Genomic Encyclopedia of Type Strains, Phase IV (KMG-IV): sequencing the most valuable type-strain genomes for metagenomic binning, comparative biology and taxonomic classification.</title>
        <authorList>
            <person name="Goeker M."/>
        </authorList>
    </citation>
    <scope>NUCLEOTIDE SEQUENCE [LARGE SCALE GENOMIC DNA]</scope>
    <source>
        <strain evidence="6 7">DSM 21634</strain>
    </source>
</reference>
<dbReference type="GO" id="GO:0051191">
    <property type="term" value="P:prosthetic group biosynthetic process"/>
    <property type="evidence" value="ECO:0007669"/>
    <property type="project" value="TreeGrafter"/>
</dbReference>
<evidence type="ECO:0000256" key="5">
    <source>
        <dbReference type="HAMAP-Rule" id="MF_01883"/>
    </source>
</evidence>
<dbReference type="RefSeq" id="WP_114471190.1">
    <property type="nucleotide sequence ID" value="NZ_QPJK01000010.1"/>
</dbReference>
<keyword evidence="7" id="KW-1185">Reference proteome</keyword>
<dbReference type="PANTHER" id="PTHR30201:SF2">
    <property type="entry name" value="2-(5''-TRIPHOSPHORIBOSYL)-3'-DEPHOSPHOCOENZYME-A SYNTHASE"/>
    <property type="match status" value="1"/>
</dbReference>
<dbReference type="Gene3D" id="1.10.4200.10">
    <property type="entry name" value="Triphosphoribosyl-dephospho-CoA protein"/>
    <property type="match status" value="2"/>
</dbReference>
<comment type="similarity">
    <text evidence="5">Belongs to the CitG/MdcB family.</text>
</comment>
<dbReference type="GO" id="GO:0005524">
    <property type="term" value="F:ATP binding"/>
    <property type="evidence" value="ECO:0007669"/>
    <property type="project" value="UniProtKB-KW"/>
</dbReference>
<dbReference type="Proteomes" id="UP000252884">
    <property type="component" value="Unassembled WGS sequence"/>
</dbReference>
<gene>
    <name evidence="5" type="primary">mdcB</name>
    <name evidence="6" type="ORF">DES41_11030</name>
</gene>
<proteinExistence type="inferred from homology"/>
<evidence type="ECO:0000256" key="3">
    <source>
        <dbReference type="ARBA" id="ARBA00022741"/>
    </source>
</evidence>
<dbReference type="PANTHER" id="PTHR30201">
    <property type="entry name" value="TRIPHOSPHORIBOSYL-DEPHOSPHO-COA SYNTHASE"/>
    <property type="match status" value="1"/>
</dbReference>
<dbReference type="InterPro" id="IPR017555">
    <property type="entry name" value="TriPribosyl-deP-CoA_syn"/>
</dbReference>
<name>A0A368XHL0_9BURK</name>
<dbReference type="EMBL" id="QPJK01000010">
    <property type="protein sequence ID" value="RCW66666.1"/>
    <property type="molecule type" value="Genomic_DNA"/>
</dbReference>
<organism evidence="6 7">
    <name type="scientific">Pseudorhodoferax soli</name>
    <dbReference type="NCBI Taxonomy" id="545864"/>
    <lineage>
        <taxon>Bacteria</taxon>
        <taxon>Pseudomonadati</taxon>
        <taxon>Pseudomonadota</taxon>
        <taxon>Betaproteobacteria</taxon>
        <taxon>Burkholderiales</taxon>
        <taxon>Comamonadaceae</taxon>
    </lineage>
</organism>
<evidence type="ECO:0000256" key="1">
    <source>
        <dbReference type="ARBA" id="ARBA00001210"/>
    </source>
</evidence>
<evidence type="ECO:0000313" key="7">
    <source>
        <dbReference type="Proteomes" id="UP000252884"/>
    </source>
</evidence>
<evidence type="ECO:0000256" key="2">
    <source>
        <dbReference type="ARBA" id="ARBA00022679"/>
    </source>
</evidence>
<protein>
    <recommendedName>
        <fullName evidence="5">Probable 2-(5''-triphosphoribosyl)-3'-dephosphocoenzyme-A synthase</fullName>
        <shortName evidence="5">2-(5''-triphosphoribosyl)-3'-dephospho-CoA synthase</shortName>
        <ecNumber evidence="5">2.4.2.52</ecNumber>
    </recommendedName>
</protein>
<accession>A0A368XHL0</accession>
<evidence type="ECO:0000256" key="4">
    <source>
        <dbReference type="ARBA" id="ARBA00022840"/>
    </source>
</evidence>
<dbReference type="AlphaFoldDB" id="A0A368XHL0"/>
<dbReference type="EC" id="2.4.2.52" evidence="5"/>